<name>A0A814QH35_ADIRI</name>
<comment type="similarity">
    <text evidence="1">Belongs to the glycosyltransferase group 1 family. Glycosyltransferase 4 subfamily.</text>
</comment>
<keyword evidence="2" id="KW-0328">Glycosyltransferase</keyword>
<proteinExistence type="inferred from homology"/>
<dbReference type="InterPro" id="IPR022701">
    <property type="entry name" value="QTMAN_N"/>
</dbReference>
<evidence type="ECO:0000256" key="4">
    <source>
        <dbReference type="ARBA" id="ARBA00044517"/>
    </source>
</evidence>
<feature type="domain" description="Glycosyl transferase family 1" evidence="7">
    <location>
        <begin position="186"/>
        <end position="307"/>
    </location>
</feature>
<keyword evidence="11" id="KW-1185">Reference proteome</keyword>
<evidence type="ECO:0000259" key="9">
    <source>
        <dbReference type="Pfam" id="PF12038"/>
    </source>
</evidence>
<sequence>MCDILLIEAFYDGSHRCLIDLLHRTLSPRSILVTLPGTKWPWRARCSALILADKIPPNETGSLKYLFTSSITNLSELLSLRSDLRLLKTIVYFHENEFAYPKQNEQQEQRDFQYGYNQILTALVADVCLFNSFYNLNTFLEKLGPFLNRIPAPKANIQHIRQTIEHKSQVFHYPLDKPLIPIERNNDKTGPLCIVWPHRWEHDKDPEMFFSVILELHQTYALAFTLIILGQSYGEQPVIFNEIHSKLPPDCIRHWGFAQSKADYEQLLLEGDVVVSTAQHEFFGVAMLEACRAGCVPLVPDRLAYVELYPNEQHRYRTRTQLLNKLKDYCQHPAYVRSKAPKQDTSCFEWETNESIRQNALNFEVTHSCKTTKARVGRITFGRNHTSRGPIETPVFMPVGTQGTLKGLTPEQLHELNCRIILGNTYHLGHRPGPELLKDMGGLHSFMHWDGGLLTDSGGFQMVSLVKLSEVTEDGVKFQSPHDQSEMLLTPEKSIEIQNIID</sequence>
<dbReference type="Pfam" id="PF01702">
    <property type="entry name" value="TGT"/>
    <property type="match status" value="1"/>
</dbReference>
<evidence type="ECO:0000313" key="11">
    <source>
        <dbReference type="Proteomes" id="UP000663828"/>
    </source>
</evidence>
<comment type="catalytic activity">
    <reaction evidence="6">
        <text>queuosine(34) in tRNA(Asp) + GDP-alpha-D-mannose = O-4''-alpha-D-mannosylqueuosine(34) in tRNA(Asp) + GDP + H(+)</text>
        <dbReference type="Rhea" id="RHEA:12885"/>
        <dbReference type="Rhea" id="RHEA-COMP:18572"/>
        <dbReference type="Rhea" id="RHEA-COMP:18581"/>
        <dbReference type="ChEBI" id="CHEBI:15378"/>
        <dbReference type="ChEBI" id="CHEBI:57527"/>
        <dbReference type="ChEBI" id="CHEBI:58189"/>
        <dbReference type="ChEBI" id="CHEBI:194431"/>
        <dbReference type="ChEBI" id="CHEBI:194442"/>
        <dbReference type="EC" id="2.4.1.110"/>
    </reaction>
    <physiologicalReaction direction="left-to-right" evidence="6">
        <dbReference type="Rhea" id="RHEA:12886"/>
    </physiologicalReaction>
</comment>
<keyword evidence="3" id="KW-0808">Transferase</keyword>
<dbReference type="PANTHER" id="PTHR13615:SF3">
    <property type="entry name" value="GLYCOSYLTRANSFERASE-LIKE DOMAIN-CONTAINING PROTEIN 1"/>
    <property type="match status" value="1"/>
</dbReference>
<dbReference type="Gene3D" id="3.20.20.105">
    <property type="entry name" value="Queuine tRNA-ribosyltransferase-like"/>
    <property type="match status" value="1"/>
</dbReference>
<dbReference type="AlphaFoldDB" id="A0A814QH35"/>
<evidence type="ECO:0000256" key="2">
    <source>
        <dbReference type="ARBA" id="ARBA00022676"/>
    </source>
</evidence>
<dbReference type="GO" id="GO:0016438">
    <property type="term" value="F:tRNA-queuosine(34) beta-mannosyltransferase activity"/>
    <property type="evidence" value="ECO:0007669"/>
    <property type="project" value="UniProtKB-EC"/>
</dbReference>
<organism evidence="10 11">
    <name type="scientific">Adineta ricciae</name>
    <name type="common">Rotifer</name>
    <dbReference type="NCBI Taxonomy" id="249248"/>
    <lineage>
        <taxon>Eukaryota</taxon>
        <taxon>Metazoa</taxon>
        <taxon>Spiralia</taxon>
        <taxon>Gnathifera</taxon>
        <taxon>Rotifera</taxon>
        <taxon>Eurotatoria</taxon>
        <taxon>Bdelloidea</taxon>
        <taxon>Adinetida</taxon>
        <taxon>Adinetidae</taxon>
        <taxon>Adineta</taxon>
    </lineage>
</organism>
<evidence type="ECO:0000259" key="7">
    <source>
        <dbReference type="Pfam" id="PF00534"/>
    </source>
</evidence>
<dbReference type="InterPro" id="IPR036511">
    <property type="entry name" value="TGT-like_sf"/>
</dbReference>
<dbReference type="CDD" id="cd01635">
    <property type="entry name" value="Glycosyltransferase_GTB-type"/>
    <property type="match status" value="1"/>
</dbReference>
<feature type="domain" description="tRNA-queuosine alpha-mannosyltransferase N-terminal" evidence="9">
    <location>
        <begin position="4"/>
        <end position="175"/>
    </location>
</feature>
<dbReference type="PANTHER" id="PTHR13615">
    <property type="entry name" value="GLYCOSYLTRANSFERASE-LIKE 1"/>
    <property type="match status" value="1"/>
</dbReference>
<dbReference type="EMBL" id="CAJNOR010001314">
    <property type="protein sequence ID" value="CAF1119811.1"/>
    <property type="molecule type" value="Genomic_DNA"/>
</dbReference>
<evidence type="ECO:0000313" key="10">
    <source>
        <dbReference type="EMBL" id="CAF1119811.1"/>
    </source>
</evidence>
<dbReference type="EC" id="2.4.1.110" evidence="4"/>
<dbReference type="NCBIfam" id="TIGR00449">
    <property type="entry name" value="tgt_general"/>
    <property type="match status" value="1"/>
</dbReference>
<dbReference type="InterPro" id="IPR002616">
    <property type="entry name" value="tRNA_ribo_trans-like"/>
</dbReference>
<protein>
    <recommendedName>
        <fullName evidence="5">tRNA-queuosine alpha-mannosyltransferase</fullName>
        <ecNumber evidence="4">2.4.1.110</ecNumber>
    </recommendedName>
</protein>
<dbReference type="Gene3D" id="3.40.50.2000">
    <property type="entry name" value="Glycogen Phosphorylase B"/>
    <property type="match status" value="1"/>
</dbReference>
<feature type="domain" description="tRNA-guanine(15) transglycosylase-like" evidence="8">
    <location>
        <begin position="373"/>
        <end position="501"/>
    </location>
</feature>
<dbReference type="InterPro" id="IPR051862">
    <property type="entry name" value="GT-like_domain_containing_1"/>
</dbReference>
<dbReference type="Proteomes" id="UP000663828">
    <property type="component" value="Unassembled WGS sequence"/>
</dbReference>
<evidence type="ECO:0000256" key="1">
    <source>
        <dbReference type="ARBA" id="ARBA00009481"/>
    </source>
</evidence>
<dbReference type="SUPFAM" id="SSF53756">
    <property type="entry name" value="UDP-Glycosyltransferase/glycogen phosphorylase"/>
    <property type="match status" value="1"/>
</dbReference>
<comment type="caution">
    <text evidence="10">The sequence shown here is derived from an EMBL/GenBank/DDBJ whole genome shotgun (WGS) entry which is preliminary data.</text>
</comment>
<dbReference type="GO" id="GO:0006400">
    <property type="term" value="P:tRNA modification"/>
    <property type="evidence" value="ECO:0007669"/>
    <property type="project" value="InterPro"/>
</dbReference>
<dbReference type="Pfam" id="PF12038">
    <property type="entry name" value="QTMAN_N"/>
    <property type="match status" value="1"/>
</dbReference>
<dbReference type="Pfam" id="PF00534">
    <property type="entry name" value="Glycos_transf_1"/>
    <property type="match status" value="1"/>
</dbReference>
<gene>
    <name evidence="10" type="ORF">XAT740_LOCUS19318</name>
</gene>
<evidence type="ECO:0000256" key="3">
    <source>
        <dbReference type="ARBA" id="ARBA00022679"/>
    </source>
</evidence>
<evidence type="ECO:0000259" key="8">
    <source>
        <dbReference type="Pfam" id="PF01702"/>
    </source>
</evidence>
<reference evidence="10" key="1">
    <citation type="submission" date="2021-02" db="EMBL/GenBank/DDBJ databases">
        <authorList>
            <person name="Nowell W R."/>
        </authorList>
    </citation>
    <scope>NUCLEOTIDE SEQUENCE</scope>
</reference>
<evidence type="ECO:0000256" key="6">
    <source>
        <dbReference type="ARBA" id="ARBA00048439"/>
    </source>
</evidence>
<accession>A0A814QH35</accession>
<evidence type="ECO:0000256" key="5">
    <source>
        <dbReference type="ARBA" id="ARBA00044539"/>
    </source>
</evidence>
<dbReference type="SUPFAM" id="SSF51713">
    <property type="entry name" value="tRNA-guanine transglycosylase"/>
    <property type="match status" value="1"/>
</dbReference>
<dbReference type="InterPro" id="IPR001296">
    <property type="entry name" value="Glyco_trans_1"/>
</dbReference>